<organism evidence="1 2">
    <name type="scientific">Nocardia yunnanensis</name>
    <dbReference type="NCBI Taxonomy" id="2382165"/>
    <lineage>
        <taxon>Bacteria</taxon>
        <taxon>Bacillati</taxon>
        <taxon>Actinomycetota</taxon>
        <taxon>Actinomycetes</taxon>
        <taxon>Mycobacteriales</taxon>
        <taxon>Nocardiaceae</taxon>
        <taxon>Nocardia</taxon>
    </lineage>
</organism>
<accession>A0A386ZFE8</accession>
<dbReference type="AlphaFoldDB" id="A0A386ZFE8"/>
<evidence type="ECO:0000313" key="2">
    <source>
        <dbReference type="Proteomes" id="UP000267164"/>
    </source>
</evidence>
<dbReference type="Proteomes" id="UP000267164">
    <property type="component" value="Chromosome"/>
</dbReference>
<evidence type="ECO:0000313" key="1">
    <source>
        <dbReference type="EMBL" id="AYF76602.1"/>
    </source>
</evidence>
<name>A0A386ZFE8_9NOCA</name>
<dbReference type="OrthoDB" id="4558210at2"/>
<reference evidence="1 2" key="1">
    <citation type="submission" date="2018-09" db="EMBL/GenBank/DDBJ databases">
        <title>Nocardia yunnanensis sp. nov., an actinomycete isolated from a soil sample.</title>
        <authorList>
            <person name="Zhang J."/>
        </authorList>
    </citation>
    <scope>NUCLEOTIDE SEQUENCE [LARGE SCALE GENOMIC DNA]</scope>
    <source>
        <strain evidence="1 2">CFHS0054</strain>
    </source>
</reference>
<keyword evidence="2" id="KW-1185">Reference proteome</keyword>
<dbReference type="EMBL" id="CP032568">
    <property type="protein sequence ID" value="AYF76602.1"/>
    <property type="molecule type" value="Genomic_DNA"/>
</dbReference>
<gene>
    <name evidence="1" type="ORF">D7D52_25425</name>
</gene>
<proteinExistence type="predicted"/>
<sequence>MAPFVFHSPAAAFSRFRIRPAAPSEDTALGAGGDRVMNPAEVAVLAALHPDHTLTAAEIRRSSSLTGWRTRNALAGLESRGLILPSSPRGRWRISPRGRVALMTKGKRFA</sequence>
<dbReference type="KEGG" id="nyu:D7D52_25425"/>
<protein>
    <submittedName>
        <fullName evidence="1">MarR family transcriptional regulator</fullName>
    </submittedName>
</protein>